<feature type="region of interest" description="Disordered" evidence="3">
    <location>
        <begin position="143"/>
        <end position="166"/>
    </location>
</feature>
<dbReference type="InterPro" id="IPR001647">
    <property type="entry name" value="HTH_TetR"/>
</dbReference>
<proteinExistence type="predicted"/>
<organism evidence="5 6">
    <name type="scientific">Flavimobilis rhizosphaerae</name>
    <dbReference type="NCBI Taxonomy" id="2775421"/>
    <lineage>
        <taxon>Bacteria</taxon>
        <taxon>Bacillati</taxon>
        <taxon>Actinomycetota</taxon>
        <taxon>Actinomycetes</taxon>
        <taxon>Micrococcales</taxon>
        <taxon>Jonesiaceae</taxon>
        <taxon>Flavimobilis</taxon>
    </lineage>
</organism>
<dbReference type="PROSITE" id="PS50977">
    <property type="entry name" value="HTH_TETR_2"/>
    <property type="match status" value="1"/>
</dbReference>
<reference evidence="5 6" key="1">
    <citation type="submission" date="2020-09" db="EMBL/GenBank/DDBJ databases">
        <title>Flavimobilis rhizosphaerae sp. nov., isolated from rhizosphere soil of Spartina alterniflora.</title>
        <authorList>
            <person name="Hanqin C."/>
        </authorList>
    </citation>
    <scope>NUCLEOTIDE SEQUENCE [LARGE SCALE GENOMIC DNA]</scope>
    <source>
        <strain evidence="5 6">GY 10621</strain>
    </source>
</reference>
<evidence type="ECO:0000313" key="5">
    <source>
        <dbReference type="EMBL" id="MBD9698716.1"/>
    </source>
</evidence>
<dbReference type="Proteomes" id="UP000642107">
    <property type="component" value="Unassembled WGS sequence"/>
</dbReference>
<dbReference type="Pfam" id="PF00440">
    <property type="entry name" value="TetR_N"/>
    <property type="match status" value="1"/>
</dbReference>
<evidence type="ECO:0000259" key="4">
    <source>
        <dbReference type="PROSITE" id="PS50977"/>
    </source>
</evidence>
<evidence type="ECO:0000313" key="6">
    <source>
        <dbReference type="Proteomes" id="UP000642107"/>
    </source>
</evidence>
<sequence>MLDAFARTLVEQGERAATLDAVAAAAQVSKGGLLYHFGSKMALVDGLLARMVELALADVAVMRAAPEGAVAYLIRTSAISDTPFDLDYLAATRLAEGPFPQARVALTKAHEAWLAATVEAVGDPVLARAIVLVSDGLYLEAATRRGSRTPAPTPDGPQERPTSPAGAAELVALLESVIASRRA</sequence>
<dbReference type="PRINTS" id="PR00455">
    <property type="entry name" value="HTHTETR"/>
</dbReference>
<name>A0ABR9DNM3_9MICO</name>
<protein>
    <submittedName>
        <fullName evidence="5">TetR family transcriptional regulator</fullName>
    </submittedName>
</protein>
<feature type="DNA-binding region" description="H-T-H motif" evidence="2">
    <location>
        <begin position="18"/>
        <end position="37"/>
    </location>
</feature>
<dbReference type="Gene3D" id="1.10.357.10">
    <property type="entry name" value="Tetracycline Repressor, domain 2"/>
    <property type="match status" value="1"/>
</dbReference>
<evidence type="ECO:0000256" key="1">
    <source>
        <dbReference type="ARBA" id="ARBA00023125"/>
    </source>
</evidence>
<dbReference type="SUPFAM" id="SSF46689">
    <property type="entry name" value="Homeodomain-like"/>
    <property type="match status" value="1"/>
</dbReference>
<keyword evidence="6" id="KW-1185">Reference proteome</keyword>
<feature type="domain" description="HTH tetR-type" evidence="4">
    <location>
        <begin position="1"/>
        <end position="55"/>
    </location>
</feature>
<evidence type="ECO:0000256" key="3">
    <source>
        <dbReference type="SAM" id="MobiDB-lite"/>
    </source>
</evidence>
<evidence type="ECO:0000256" key="2">
    <source>
        <dbReference type="PROSITE-ProRule" id="PRU00335"/>
    </source>
</evidence>
<comment type="caution">
    <text evidence="5">The sequence shown here is derived from an EMBL/GenBank/DDBJ whole genome shotgun (WGS) entry which is preliminary data.</text>
</comment>
<dbReference type="EMBL" id="JACZDF010000002">
    <property type="protein sequence ID" value="MBD9698716.1"/>
    <property type="molecule type" value="Genomic_DNA"/>
</dbReference>
<gene>
    <name evidence="5" type="ORF">IGS67_04285</name>
</gene>
<dbReference type="InterPro" id="IPR009057">
    <property type="entry name" value="Homeodomain-like_sf"/>
</dbReference>
<accession>A0ABR9DNM3</accession>
<keyword evidence="1 2" id="KW-0238">DNA-binding</keyword>